<comment type="caution">
    <text evidence="1">The sequence shown here is derived from an EMBL/GenBank/DDBJ whole genome shotgun (WGS) entry which is preliminary data.</text>
</comment>
<protein>
    <submittedName>
        <fullName evidence="1">Uncharacterized protein</fullName>
    </submittedName>
</protein>
<name>A0A5N6NW87_9ASTR</name>
<sequence>MDEIFSHMVYFETRLIEVEEIRKKVVYNEEEVDEKEKKKLPFVFIRRNLNAPFTSRTYEHIPTNEHLEDETKHLKEMGKRNISNYEMAAAILEITRVVRDEENAKDEEDYKKKVEQSNKHLAYAKKSNKNRVKMIAYLKSNGMDDCCLGPISMETIDMHLSKEELRKMYEFGEAQKFTMQELAYDVERTIYVLAIYLPPETPTSTADDVITSWSYAHKSSQQVISRQNGRIPNEDEILIIALTELLGDFAESKIVDKESLNSGED</sequence>
<dbReference type="Proteomes" id="UP000326396">
    <property type="component" value="Linkage Group LG17"/>
</dbReference>
<reference evidence="1 2" key="1">
    <citation type="submission" date="2019-05" db="EMBL/GenBank/DDBJ databases">
        <title>Mikania micrantha, genome provides insights into the molecular mechanism of rapid growth.</title>
        <authorList>
            <person name="Liu B."/>
        </authorList>
    </citation>
    <scope>NUCLEOTIDE SEQUENCE [LARGE SCALE GENOMIC DNA]</scope>
    <source>
        <strain evidence="1">NLD-2019</strain>
        <tissue evidence="1">Leaf</tissue>
    </source>
</reference>
<dbReference type="EMBL" id="SZYD01000009">
    <property type="protein sequence ID" value="KAD5318393.1"/>
    <property type="molecule type" value="Genomic_DNA"/>
</dbReference>
<evidence type="ECO:0000313" key="2">
    <source>
        <dbReference type="Proteomes" id="UP000326396"/>
    </source>
</evidence>
<dbReference type="AlphaFoldDB" id="A0A5N6NW87"/>
<proteinExistence type="predicted"/>
<gene>
    <name evidence="1" type="ORF">E3N88_18339</name>
</gene>
<evidence type="ECO:0000313" key="1">
    <source>
        <dbReference type="EMBL" id="KAD5318393.1"/>
    </source>
</evidence>
<organism evidence="1 2">
    <name type="scientific">Mikania micrantha</name>
    <name type="common">bitter vine</name>
    <dbReference type="NCBI Taxonomy" id="192012"/>
    <lineage>
        <taxon>Eukaryota</taxon>
        <taxon>Viridiplantae</taxon>
        <taxon>Streptophyta</taxon>
        <taxon>Embryophyta</taxon>
        <taxon>Tracheophyta</taxon>
        <taxon>Spermatophyta</taxon>
        <taxon>Magnoliopsida</taxon>
        <taxon>eudicotyledons</taxon>
        <taxon>Gunneridae</taxon>
        <taxon>Pentapetalae</taxon>
        <taxon>asterids</taxon>
        <taxon>campanulids</taxon>
        <taxon>Asterales</taxon>
        <taxon>Asteraceae</taxon>
        <taxon>Asteroideae</taxon>
        <taxon>Heliantheae alliance</taxon>
        <taxon>Eupatorieae</taxon>
        <taxon>Mikania</taxon>
    </lineage>
</organism>
<accession>A0A5N6NW87</accession>
<keyword evidence="2" id="KW-1185">Reference proteome</keyword>